<dbReference type="InterPro" id="IPR021640">
    <property type="entry name" value="Mediator_Med28"/>
</dbReference>
<keyword evidence="8" id="KW-0539">Nucleus</keyword>
<keyword evidence="6" id="KW-0010">Activator</keyword>
<proteinExistence type="inferred from homology"/>
<evidence type="ECO:0000256" key="6">
    <source>
        <dbReference type="ARBA" id="ARBA00023159"/>
    </source>
</evidence>
<dbReference type="AlphaFoldDB" id="A0A7R8HDU6"/>
<keyword evidence="4" id="KW-0805">Transcription regulation</keyword>
<evidence type="ECO:0000313" key="12">
    <source>
        <dbReference type="Proteomes" id="UP000675881"/>
    </source>
</evidence>
<comment type="similarity">
    <text evidence="2">Belongs to the Mediator complex subunit 28 family.</text>
</comment>
<evidence type="ECO:0000256" key="5">
    <source>
        <dbReference type="ARBA" id="ARBA00023054"/>
    </source>
</evidence>
<feature type="region of interest" description="Disordered" evidence="10">
    <location>
        <begin position="256"/>
        <end position="296"/>
    </location>
</feature>
<protein>
    <recommendedName>
        <fullName evidence="3">Mediator of RNA polymerase II transcription subunit 28</fullName>
    </recommendedName>
    <alternativeName>
        <fullName evidence="9">Mediator complex subunit 28</fullName>
    </alternativeName>
</protein>
<keyword evidence="12" id="KW-1185">Reference proteome</keyword>
<comment type="subcellular location">
    <subcellularLocation>
        <location evidence="1">Nucleus</location>
    </subcellularLocation>
</comment>
<sequence length="329" mass="37458">MREWGRKSPNAVASTKSLALLESPPLKRTTMSAKTRLHIIVMSLGLLSADYASSSSSDDEVEEQKPITAIKLENPFASSSSTNSMSKDTSSTSLFSLIPFWNLKLKKESILEKHVSLTVKQEDRKMINGKKVCWNFRKGRCRGNTPDNPQLLVEFEEAYRDTVASLTHEDLLCDRSQDVMIQELEEKITKFAEIARKLDTFFVQKRFLLYSHKPESILREESTDLRQELAKKDEILRKHYERLGQWQALLQDTITHEDSQQAKSHHHQMQPHHPQIRPHHPVMPGAPLQPGLGAPQGGFVPGNNYRMQQQPHGGPLAYLERTTTNIGSR</sequence>
<keyword evidence="7" id="KW-0804">Transcription</keyword>
<gene>
    <name evidence="11" type="ORF">LSAA_14616</name>
</gene>
<evidence type="ECO:0000256" key="1">
    <source>
        <dbReference type="ARBA" id="ARBA00004123"/>
    </source>
</evidence>
<dbReference type="PANTHER" id="PTHR13512">
    <property type="entry name" value="MEDIATOR COMPLEX SUBUNIT 28"/>
    <property type="match status" value="1"/>
</dbReference>
<organism evidence="11 12">
    <name type="scientific">Lepeophtheirus salmonis</name>
    <name type="common">Salmon louse</name>
    <name type="synonym">Caligus salmonis</name>
    <dbReference type="NCBI Taxonomy" id="72036"/>
    <lineage>
        <taxon>Eukaryota</taxon>
        <taxon>Metazoa</taxon>
        <taxon>Ecdysozoa</taxon>
        <taxon>Arthropoda</taxon>
        <taxon>Crustacea</taxon>
        <taxon>Multicrustacea</taxon>
        <taxon>Hexanauplia</taxon>
        <taxon>Copepoda</taxon>
        <taxon>Siphonostomatoida</taxon>
        <taxon>Caligidae</taxon>
        <taxon>Lepeophtheirus</taxon>
    </lineage>
</organism>
<dbReference type="Proteomes" id="UP000675881">
    <property type="component" value="Chromosome 9"/>
</dbReference>
<keyword evidence="5" id="KW-0175">Coiled coil</keyword>
<dbReference type="Pfam" id="PF11594">
    <property type="entry name" value="Med28"/>
    <property type="match status" value="1"/>
</dbReference>
<evidence type="ECO:0000256" key="10">
    <source>
        <dbReference type="SAM" id="MobiDB-lite"/>
    </source>
</evidence>
<evidence type="ECO:0000256" key="4">
    <source>
        <dbReference type="ARBA" id="ARBA00023015"/>
    </source>
</evidence>
<dbReference type="OrthoDB" id="2286203at2759"/>
<evidence type="ECO:0000256" key="3">
    <source>
        <dbReference type="ARBA" id="ARBA00019683"/>
    </source>
</evidence>
<accession>A0A7R8HDU6</accession>
<evidence type="ECO:0000256" key="2">
    <source>
        <dbReference type="ARBA" id="ARBA00005571"/>
    </source>
</evidence>
<evidence type="ECO:0000256" key="7">
    <source>
        <dbReference type="ARBA" id="ARBA00023163"/>
    </source>
</evidence>
<evidence type="ECO:0000313" key="11">
    <source>
        <dbReference type="EMBL" id="CAF3041898.1"/>
    </source>
</evidence>
<reference evidence="11" key="1">
    <citation type="submission" date="2021-02" db="EMBL/GenBank/DDBJ databases">
        <authorList>
            <person name="Bekaert M."/>
        </authorList>
    </citation>
    <scope>NUCLEOTIDE SEQUENCE</scope>
    <source>
        <strain evidence="11">IoA-00</strain>
    </source>
</reference>
<evidence type="ECO:0000256" key="9">
    <source>
        <dbReference type="ARBA" id="ARBA00031964"/>
    </source>
</evidence>
<feature type="compositionally biased region" description="Basic residues" evidence="10">
    <location>
        <begin position="263"/>
        <end position="280"/>
    </location>
</feature>
<evidence type="ECO:0000256" key="8">
    <source>
        <dbReference type="ARBA" id="ARBA00023242"/>
    </source>
</evidence>
<dbReference type="GO" id="GO:0016592">
    <property type="term" value="C:mediator complex"/>
    <property type="evidence" value="ECO:0007669"/>
    <property type="project" value="TreeGrafter"/>
</dbReference>
<dbReference type="PANTHER" id="PTHR13512:SF2">
    <property type="entry name" value="MEDIATOR OF RNA POLYMERASE II TRANSCRIPTION SUBUNIT 28"/>
    <property type="match status" value="1"/>
</dbReference>
<dbReference type="EMBL" id="HG994588">
    <property type="protein sequence ID" value="CAF3041898.1"/>
    <property type="molecule type" value="Genomic_DNA"/>
</dbReference>
<name>A0A7R8HDU6_LEPSM</name>